<dbReference type="OrthoDB" id="3429333at2"/>
<dbReference type="RefSeq" id="WP_114026647.1">
    <property type="nucleotide sequence ID" value="NZ_QOIL01000001.1"/>
</dbReference>
<evidence type="ECO:0000313" key="2">
    <source>
        <dbReference type="Proteomes" id="UP000253094"/>
    </source>
</evidence>
<name>A0A367FRG1_9ACTN</name>
<reference evidence="1 2" key="1">
    <citation type="submission" date="2018-06" db="EMBL/GenBank/DDBJ databases">
        <title>Sphaerisporangium craniellae sp. nov., isolated from a marine sponge in the South China Sea.</title>
        <authorList>
            <person name="Li L."/>
        </authorList>
    </citation>
    <scope>NUCLEOTIDE SEQUENCE [LARGE SCALE GENOMIC DNA]</scope>
    <source>
        <strain evidence="1 2">CCTCC AA 208026</strain>
    </source>
</reference>
<proteinExistence type="predicted"/>
<gene>
    <name evidence="1" type="ORF">DQ384_00565</name>
</gene>
<protein>
    <submittedName>
        <fullName evidence="1">Uncharacterized protein</fullName>
    </submittedName>
</protein>
<dbReference type="Proteomes" id="UP000253094">
    <property type="component" value="Unassembled WGS sequence"/>
</dbReference>
<dbReference type="AlphaFoldDB" id="A0A367FRG1"/>
<evidence type="ECO:0000313" key="1">
    <source>
        <dbReference type="EMBL" id="RCG32983.1"/>
    </source>
</evidence>
<organism evidence="1 2">
    <name type="scientific">Sphaerisporangium album</name>
    <dbReference type="NCBI Taxonomy" id="509200"/>
    <lineage>
        <taxon>Bacteria</taxon>
        <taxon>Bacillati</taxon>
        <taxon>Actinomycetota</taxon>
        <taxon>Actinomycetes</taxon>
        <taxon>Streptosporangiales</taxon>
        <taxon>Streptosporangiaceae</taxon>
        <taxon>Sphaerisporangium</taxon>
    </lineage>
</organism>
<keyword evidence="2" id="KW-1185">Reference proteome</keyword>
<dbReference type="EMBL" id="QOIL01000001">
    <property type="protein sequence ID" value="RCG32983.1"/>
    <property type="molecule type" value="Genomic_DNA"/>
</dbReference>
<accession>A0A367FRG1</accession>
<sequence>MTPAVVRHLPAIERHRDETGHRFYRLACTCGATGQEHPARRLAEWDLNEHVAGLPKVPAAKQCNDPGRHDRRVWEPCEVCELQEPLFDCGAMP</sequence>
<comment type="caution">
    <text evidence="1">The sequence shown here is derived from an EMBL/GenBank/DDBJ whole genome shotgun (WGS) entry which is preliminary data.</text>
</comment>